<name>A0A9P0GDR1_9CUCU</name>
<protein>
    <submittedName>
        <fullName evidence="1">Uncharacterized protein</fullName>
    </submittedName>
</protein>
<proteinExistence type="predicted"/>
<evidence type="ECO:0000313" key="1">
    <source>
        <dbReference type="EMBL" id="CAH1109668.1"/>
    </source>
</evidence>
<gene>
    <name evidence="1" type="ORF">PSYICH_LOCUS10595</name>
</gene>
<evidence type="ECO:0000313" key="2">
    <source>
        <dbReference type="Proteomes" id="UP001153636"/>
    </source>
</evidence>
<dbReference type="Proteomes" id="UP001153636">
    <property type="component" value="Chromosome 4"/>
</dbReference>
<sequence>MFDIALQKSFNEVQNGHVLLLLNQNHNLIVMKVSDLISMLSLNNGTCTQLERHFNRNLLHLGCRHYIYELVLRSVAETCWPVTNVAIFSRFKNNWENINKEIFETGIEDSKVDTKTGDTRQGILEFISAQIKEYQPRANYKELLDLTYIFLGGTPSHGFVFKRPGAMHHARWLSKAIYCLKLFMFKKQFKINARELPQLRDICLFIVTIYVKAWCQCPNAIKAPNQDLQFLRHHQLQRNKQKSAAVDTFLRHGWYLSESLAPLSFFDDSIPQEIKLKMIHSFKNKEFQMLNELEYKYPKVFTT</sequence>
<accession>A0A9P0GDR1</accession>
<reference evidence="1" key="1">
    <citation type="submission" date="2022-01" db="EMBL/GenBank/DDBJ databases">
        <authorList>
            <person name="King R."/>
        </authorList>
    </citation>
    <scope>NUCLEOTIDE SEQUENCE</scope>
</reference>
<dbReference type="EMBL" id="OV651816">
    <property type="protein sequence ID" value="CAH1109668.1"/>
    <property type="molecule type" value="Genomic_DNA"/>
</dbReference>
<keyword evidence="2" id="KW-1185">Reference proteome</keyword>
<dbReference type="OrthoDB" id="6767826at2759"/>
<organism evidence="1 2">
    <name type="scientific">Psylliodes chrysocephalus</name>
    <dbReference type="NCBI Taxonomy" id="3402493"/>
    <lineage>
        <taxon>Eukaryota</taxon>
        <taxon>Metazoa</taxon>
        <taxon>Ecdysozoa</taxon>
        <taxon>Arthropoda</taxon>
        <taxon>Hexapoda</taxon>
        <taxon>Insecta</taxon>
        <taxon>Pterygota</taxon>
        <taxon>Neoptera</taxon>
        <taxon>Endopterygota</taxon>
        <taxon>Coleoptera</taxon>
        <taxon>Polyphaga</taxon>
        <taxon>Cucujiformia</taxon>
        <taxon>Chrysomeloidea</taxon>
        <taxon>Chrysomelidae</taxon>
        <taxon>Galerucinae</taxon>
        <taxon>Alticini</taxon>
        <taxon>Psylliodes</taxon>
    </lineage>
</organism>
<dbReference type="AlphaFoldDB" id="A0A9P0GDR1"/>